<dbReference type="PANTHER" id="PTHR31845">
    <property type="entry name" value="FINGER DOMAIN PROTEIN, PUTATIVE-RELATED"/>
    <property type="match status" value="1"/>
</dbReference>
<reference evidence="9" key="1">
    <citation type="journal article" date="2020" name="Stud. Mycol.">
        <title>101 Dothideomycetes genomes: a test case for predicting lifestyles and emergence of pathogens.</title>
        <authorList>
            <person name="Haridas S."/>
            <person name="Albert R."/>
            <person name="Binder M."/>
            <person name="Bloem J."/>
            <person name="Labutti K."/>
            <person name="Salamov A."/>
            <person name="Andreopoulos B."/>
            <person name="Baker S."/>
            <person name="Barry K."/>
            <person name="Bills G."/>
            <person name="Bluhm B."/>
            <person name="Cannon C."/>
            <person name="Castanera R."/>
            <person name="Culley D."/>
            <person name="Daum C."/>
            <person name="Ezra D."/>
            <person name="Gonzalez J."/>
            <person name="Henrissat B."/>
            <person name="Kuo A."/>
            <person name="Liang C."/>
            <person name="Lipzen A."/>
            <person name="Lutzoni F."/>
            <person name="Magnuson J."/>
            <person name="Mondo S."/>
            <person name="Nolan M."/>
            <person name="Ohm R."/>
            <person name="Pangilinan J."/>
            <person name="Park H.-J."/>
            <person name="Ramirez L."/>
            <person name="Alfaro M."/>
            <person name="Sun H."/>
            <person name="Tritt A."/>
            <person name="Yoshinaga Y."/>
            <person name="Zwiers L.-H."/>
            <person name="Turgeon B."/>
            <person name="Goodwin S."/>
            <person name="Spatafora J."/>
            <person name="Crous P."/>
            <person name="Grigoriev I."/>
        </authorList>
    </citation>
    <scope>NUCLEOTIDE SEQUENCE</scope>
    <source>
        <strain evidence="9">CBS 116435</strain>
    </source>
</reference>
<dbReference type="SMART" id="SM00066">
    <property type="entry name" value="GAL4"/>
    <property type="match status" value="1"/>
</dbReference>
<evidence type="ECO:0000259" key="8">
    <source>
        <dbReference type="PROSITE" id="PS50048"/>
    </source>
</evidence>
<dbReference type="SMART" id="SM00906">
    <property type="entry name" value="Fungal_trans"/>
    <property type="match status" value="1"/>
</dbReference>
<dbReference type="CDD" id="cd12148">
    <property type="entry name" value="fungal_TF_MHR"/>
    <property type="match status" value="1"/>
</dbReference>
<dbReference type="GO" id="GO:0000981">
    <property type="term" value="F:DNA-binding transcription factor activity, RNA polymerase II-specific"/>
    <property type="evidence" value="ECO:0007669"/>
    <property type="project" value="InterPro"/>
</dbReference>
<comment type="subcellular location">
    <subcellularLocation>
        <location evidence="1">Nucleus</location>
    </subcellularLocation>
</comment>
<dbReference type="InterPro" id="IPR036864">
    <property type="entry name" value="Zn2-C6_fun-type_DNA-bd_sf"/>
</dbReference>
<feature type="region of interest" description="Disordered" evidence="7">
    <location>
        <begin position="1"/>
        <end position="28"/>
    </location>
</feature>
<keyword evidence="3" id="KW-0805">Transcription regulation</keyword>
<gene>
    <name evidence="9" type="ORF">K431DRAFT_342538</name>
</gene>
<dbReference type="GO" id="GO:0008270">
    <property type="term" value="F:zinc ion binding"/>
    <property type="evidence" value="ECO:0007669"/>
    <property type="project" value="InterPro"/>
</dbReference>
<dbReference type="PROSITE" id="PS50048">
    <property type="entry name" value="ZN2_CY6_FUNGAL_2"/>
    <property type="match status" value="1"/>
</dbReference>
<keyword evidence="4" id="KW-0238">DNA-binding</keyword>
<dbReference type="PROSITE" id="PS00463">
    <property type="entry name" value="ZN2_CY6_FUNGAL_1"/>
    <property type="match status" value="1"/>
</dbReference>
<keyword evidence="6" id="KW-0539">Nucleus</keyword>
<dbReference type="Pfam" id="PF00172">
    <property type="entry name" value="Zn_clus"/>
    <property type="match status" value="1"/>
</dbReference>
<evidence type="ECO:0000256" key="5">
    <source>
        <dbReference type="ARBA" id="ARBA00023163"/>
    </source>
</evidence>
<evidence type="ECO:0000256" key="6">
    <source>
        <dbReference type="ARBA" id="ARBA00023242"/>
    </source>
</evidence>
<keyword evidence="2" id="KW-0479">Metal-binding</keyword>
<evidence type="ECO:0000256" key="7">
    <source>
        <dbReference type="SAM" id="MobiDB-lite"/>
    </source>
</evidence>
<evidence type="ECO:0000256" key="2">
    <source>
        <dbReference type="ARBA" id="ARBA00022723"/>
    </source>
</evidence>
<proteinExistence type="predicted"/>
<dbReference type="Gene3D" id="4.10.240.10">
    <property type="entry name" value="Zn(2)-C6 fungal-type DNA-binding domain"/>
    <property type="match status" value="1"/>
</dbReference>
<evidence type="ECO:0000256" key="3">
    <source>
        <dbReference type="ARBA" id="ARBA00023015"/>
    </source>
</evidence>
<evidence type="ECO:0000313" key="9">
    <source>
        <dbReference type="EMBL" id="KAF2726330.1"/>
    </source>
</evidence>
<feature type="compositionally biased region" description="Polar residues" evidence="7">
    <location>
        <begin position="1"/>
        <end position="14"/>
    </location>
</feature>
<feature type="domain" description="Zn(2)-C6 fungal-type" evidence="8">
    <location>
        <begin position="40"/>
        <end position="72"/>
    </location>
</feature>
<dbReference type="PANTHER" id="PTHR31845:SF17">
    <property type="entry name" value="ZN(II)2CYS6 TRANSCRIPTION FACTOR (EUROFUNG)"/>
    <property type="match status" value="1"/>
</dbReference>
<name>A0A9P4UVM4_9PEZI</name>
<protein>
    <recommendedName>
        <fullName evidence="8">Zn(2)-C6 fungal-type domain-containing protein</fullName>
    </recommendedName>
</protein>
<dbReference type="SUPFAM" id="SSF57701">
    <property type="entry name" value="Zn2/Cys6 DNA-binding domain"/>
    <property type="match status" value="1"/>
</dbReference>
<dbReference type="AlphaFoldDB" id="A0A9P4UVM4"/>
<dbReference type="GO" id="GO:0006351">
    <property type="term" value="P:DNA-templated transcription"/>
    <property type="evidence" value="ECO:0007669"/>
    <property type="project" value="InterPro"/>
</dbReference>
<sequence length="615" mass="68714">MEQYLRGTNDTAGNETLEDRQTRHPEGSRLRLDAGRAGTACLSCRKQKIKCQMRDLQPPCARCKKRGLDCVLDRSIDEVWKRDMEHRVAMLEQALSTASISQPGASSSTPYRGPAPQQLVSSIENPSLFEEQPAPEIAPHDWTIMVDLETSPGTLPGHYVLSTAPGGPPECRYQAMIGRGVVSLENAEKYCATYRNLLDHFVYGIHTRGYNGTTSVVNLATCTVGALYLASPDFDKLYREFFAFSAELSFAKRSTIDDVRALCIGAFWLSDLSWTFVGILVRLSTDLQLQRSIPKALDGDHEHYLRARLYFLVYVCDHHFSIPYGRPPITRECQAVQSARKFLDCEFATEDDARLISQVLRWSLCSNIYDTFGANVERPLSGTQIPQMRRFNIALDTLRAEWADRLDANVFVGNYPQKGASLQYHFAKLYLGSHALRGFPCDLSQRSASGETMEVDELANNAVFSAASILRTVVSDTELQSYLNGLPIYFHTMITFAIVFLLKVSTRRFTSIRLDTQEVQQLLVALVAILKQVTAVMHPRHLLVNITKGIVEVLRKTGLAESPAAVSEPTSSMSSGTSQALPNLIQGDFSFVTDEMFDQAILNDYDMLLGQHHNL</sequence>
<dbReference type="CDD" id="cd00067">
    <property type="entry name" value="GAL4"/>
    <property type="match status" value="1"/>
</dbReference>
<feature type="compositionally biased region" description="Basic and acidic residues" evidence="7">
    <location>
        <begin position="17"/>
        <end position="28"/>
    </location>
</feature>
<keyword evidence="5" id="KW-0804">Transcription</keyword>
<evidence type="ECO:0000256" key="4">
    <source>
        <dbReference type="ARBA" id="ARBA00023125"/>
    </source>
</evidence>
<comment type="caution">
    <text evidence="9">The sequence shown here is derived from an EMBL/GenBank/DDBJ whole genome shotgun (WGS) entry which is preliminary data.</text>
</comment>
<organism evidence="9 10">
    <name type="scientific">Polychaeton citri CBS 116435</name>
    <dbReference type="NCBI Taxonomy" id="1314669"/>
    <lineage>
        <taxon>Eukaryota</taxon>
        <taxon>Fungi</taxon>
        <taxon>Dikarya</taxon>
        <taxon>Ascomycota</taxon>
        <taxon>Pezizomycotina</taxon>
        <taxon>Dothideomycetes</taxon>
        <taxon>Dothideomycetidae</taxon>
        <taxon>Capnodiales</taxon>
        <taxon>Capnodiaceae</taxon>
        <taxon>Polychaeton</taxon>
    </lineage>
</organism>
<dbReference type="InterPro" id="IPR007219">
    <property type="entry name" value="XnlR_reg_dom"/>
</dbReference>
<dbReference type="OrthoDB" id="4060227at2759"/>
<keyword evidence="10" id="KW-1185">Reference proteome</keyword>
<dbReference type="GO" id="GO:0000976">
    <property type="term" value="F:transcription cis-regulatory region binding"/>
    <property type="evidence" value="ECO:0007669"/>
    <property type="project" value="TreeGrafter"/>
</dbReference>
<dbReference type="EMBL" id="MU003765">
    <property type="protein sequence ID" value="KAF2726330.1"/>
    <property type="molecule type" value="Genomic_DNA"/>
</dbReference>
<accession>A0A9P4UVM4</accession>
<evidence type="ECO:0000313" key="10">
    <source>
        <dbReference type="Proteomes" id="UP000799441"/>
    </source>
</evidence>
<dbReference type="InterPro" id="IPR051089">
    <property type="entry name" value="prtT"/>
</dbReference>
<evidence type="ECO:0000256" key="1">
    <source>
        <dbReference type="ARBA" id="ARBA00004123"/>
    </source>
</evidence>
<dbReference type="InterPro" id="IPR001138">
    <property type="entry name" value="Zn2Cys6_DnaBD"/>
</dbReference>
<dbReference type="GO" id="GO:0005634">
    <property type="term" value="C:nucleus"/>
    <property type="evidence" value="ECO:0007669"/>
    <property type="project" value="UniProtKB-SubCell"/>
</dbReference>
<dbReference type="Proteomes" id="UP000799441">
    <property type="component" value="Unassembled WGS sequence"/>
</dbReference>
<dbReference type="Pfam" id="PF04082">
    <property type="entry name" value="Fungal_trans"/>
    <property type="match status" value="1"/>
</dbReference>